<proteinExistence type="predicted"/>
<dbReference type="EMBL" id="GBXM01092293">
    <property type="protein sequence ID" value="JAH16284.1"/>
    <property type="molecule type" value="Transcribed_RNA"/>
</dbReference>
<organism evidence="1">
    <name type="scientific">Anguilla anguilla</name>
    <name type="common">European freshwater eel</name>
    <name type="synonym">Muraena anguilla</name>
    <dbReference type="NCBI Taxonomy" id="7936"/>
    <lineage>
        <taxon>Eukaryota</taxon>
        <taxon>Metazoa</taxon>
        <taxon>Chordata</taxon>
        <taxon>Craniata</taxon>
        <taxon>Vertebrata</taxon>
        <taxon>Euteleostomi</taxon>
        <taxon>Actinopterygii</taxon>
        <taxon>Neopterygii</taxon>
        <taxon>Teleostei</taxon>
        <taxon>Anguilliformes</taxon>
        <taxon>Anguillidae</taxon>
        <taxon>Anguilla</taxon>
    </lineage>
</organism>
<protein>
    <submittedName>
        <fullName evidence="1">Uncharacterized protein</fullName>
    </submittedName>
</protein>
<dbReference type="AlphaFoldDB" id="A0A0E9QHN7"/>
<name>A0A0E9QHN7_ANGAN</name>
<sequence length="54" mass="6043">MVEISCCVCNILCSHGLTSSCSTEKFSFKIYSLALKMLDSDSFQHKKVGIFKSF</sequence>
<reference evidence="1" key="1">
    <citation type="submission" date="2014-11" db="EMBL/GenBank/DDBJ databases">
        <authorList>
            <person name="Amaro Gonzalez C."/>
        </authorList>
    </citation>
    <scope>NUCLEOTIDE SEQUENCE</scope>
</reference>
<evidence type="ECO:0000313" key="1">
    <source>
        <dbReference type="EMBL" id="JAH16284.1"/>
    </source>
</evidence>
<reference evidence="1" key="2">
    <citation type="journal article" date="2015" name="Fish Shellfish Immunol.">
        <title>Early steps in the European eel (Anguilla anguilla)-Vibrio vulnificus interaction in the gills: Role of the RtxA13 toxin.</title>
        <authorList>
            <person name="Callol A."/>
            <person name="Pajuelo D."/>
            <person name="Ebbesson L."/>
            <person name="Teles M."/>
            <person name="MacKenzie S."/>
            <person name="Amaro C."/>
        </authorList>
    </citation>
    <scope>NUCLEOTIDE SEQUENCE</scope>
</reference>
<accession>A0A0E9QHN7</accession>